<organism evidence="1 2">
    <name type="scientific">Theobroma cacao</name>
    <name type="common">Cacao</name>
    <name type="synonym">Cocoa</name>
    <dbReference type="NCBI Taxonomy" id="3641"/>
    <lineage>
        <taxon>Eukaryota</taxon>
        <taxon>Viridiplantae</taxon>
        <taxon>Streptophyta</taxon>
        <taxon>Embryophyta</taxon>
        <taxon>Tracheophyta</taxon>
        <taxon>Spermatophyta</taxon>
        <taxon>Magnoliopsida</taxon>
        <taxon>eudicotyledons</taxon>
        <taxon>Gunneridae</taxon>
        <taxon>Pentapetalae</taxon>
        <taxon>rosids</taxon>
        <taxon>malvids</taxon>
        <taxon>Malvales</taxon>
        <taxon>Malvaceae</taxon>
        <taxon>Byttnerioideae</taxon>
        <taxon>Theobroma</taxon>
    </lineage>
</organism>
<dbReference type="STRING" id="3641.A0A061DPR5"/>
<name>A0A061DPR5_THECC</name>
<dbReference type="PANTHER" id="PTHR11439:SF484">
    <property type="entry name" value="REVERSE TRANSCRIPTASE TY1_COPIA-TYPE DOMAIN-CONTAINING PROTEIN"/>
    <property type="match status" value="1"/>
</dbReference>
<dbReference type="CDD" id="cd09272">
    <property type="entry name" value="RNase_HI_RT_Ty1"/>
    <property type="match status" value="1"/>
</dbReference>
<dbReference type="OMA" id="ELMWISH"/>
<keyword evidence="1" id="KW-0418">Kinase</keyword>
<proteinExistence type="predicted"/>
<keyword evidence="1" id="KW-0808">Transferase</keyword>
<sequence>MLALQTNSTWDLVSLPSGKKVTGCKWVYTIKVNLDGTIARLKALLVAKSYAKTYVATHRWPLYQLDVKNAFLYGDLKEKVYMEQQPRMFSDVVLEFGLSRSSWDHTMFFRHTENGCILLVVCVDDIVITSDQQGIHDLQDIFLSQNKYVLDLLKDVGLLGAKPCKTPMESSVKLIARVGGILSVLSQFMSAPTTIHWDALVRILKSQADRKSTTGYCLLMAGNLVSWKSKKQNVVARSSAEFEYCTMALTTCELMWISHLLEEIGFADSSPMSLWW</sequence>
<dbReference type="InParanoid" id="A0A061DPR5"/>
<dbReference type="Proteomes" id="UP000026915">
    <property type="component" value="Chromosome 1"/>
</dbReference>
<evidence type="ECO:0000313" key="2">
    <source>
        <dbReference type="Proteomes" id="UP000026915"/>
    </source>
</evidence>
<gene>
    <name evidence="1" type="ORF">TCM_003996</name>
</gene>
<dbReference type="GO" id="GO:0016301">
    <property type="term" value="F:kinase activity"/>
    <property type="evidence" value="ECO:0007669"/>
    <property type="project" value="UniProtKB-KW"/>
</dbReference>
<dbReference type="SUPFAM" id="SSF56672">
    <property type="entry name" value="DNA/RNA polymerases"/>
    <property type="match status" value="1"/>
</dbReference>
<reference evidence="1 2" key="1">
    <citation type="journal article" date="2013" name="Genome Biol.">
        <title>The genome sequence of the most widely cultivated cacao type and its use to identify candidate genes regulating pod color.</title>
        <authorList>
            <person name="Motamayor J.C."/>
            <person name="Mockaitis K."/>
            <person name="Schmutz J."/>
            <person name="Haiminen N."/>
            <person name="Iii D.L."/>
            <person name="Cornejo O."/>
            <person name="Findley S.D."/>
            <person name="Zheng P."/>
            <person name="Utro F."/>
            <person name="Royaert S."/>
            <person name="Saski C."/>
            <person name="Jenkins J."/>
            <person name="Podicheti R."/>
            <person name="Zhao M."/>
            <person name="Scheffler B.E."/>
            <person name="Stack J.C."/>
            <person name="Feltus F.A."/>
            <person name="Mustiga G.M."/>
            <person name="Amores F."/>
            <person name="Phillips W."/>
            <person name="Marelli J.P."/>
            <person name="May G.D."/>
            <person name="Shapiro H."/>
            <person name="Ma J."/>
            <person name="Bustamante C.D."/>
            <person name="Schnell R.J."/>
            <person name="Main D."/>
            <person name="Gilbert D."/>
            <person name="Parida L."/>
            <person name="Kuhn D.N."/>
        </authorList>
    </citation>
    <scope>NUCLEOTIDE SEQUENCE [LARGE SCALE GENOMIC DNA]</scope>
    <source>
        <strain evidence="2">cv. Matina 1-6</strain>
    </source>
</reference>
<dbReference type="Gramene" id="EOX94422">
    <property type="protein sequence ID" value="EOX94422"/>
    <property type="gene ID" value="TCM_003996"/>
</dbReference>
<dbReference type="eggNOG" id="KOG0017">
    <property type="taxonomic scope" value="Eukaryota"/>
</dbReference>
<keyword evidence="2" id="KW-1185">Reference proteome</keyword>
<dbReference type="InterPro" id="IPR043502">
    <property type="entry name" value="DNA/RNA_pol_sf"/>
</dbReference>
<evidence type="ECO:0000313" key="1">
    <source>
        <dbReference type="EMBL" id="EOX94422.1"/>
    </source>
</evidence>
<accession>A0A061DPR5</accession>
<dbReference type="HOGENOM" id="CLU_1009763_0_0_1"/>
<dbReference type="EMBL" id="CM001879">
    <property type="protein sequence ID" value="EOX94422.1"/>
    <property type="molecule type" value="Genomic_DNA"/>
</dbReference>
<dbReference type="AlphaFoldDB" id="A0A061DPR5"/>
<protein>
    <submittedName>
        <fullName evidence="1">Cysteine-rich RLK (RECEPTOR-like protein kinase) 8</fullName>
    </submittedName>
</protein>
<dbReference type="PANTHER" id="PTHR11439">
    <property type="entry name" value="GAG-POL-RELATED RETROTRANSPOSON"/>
    <property type="match status" value="1"/>
</dbReference>